<dbReference type="AlphaFoldDB" id="A0A8D8ZD26"/>
<reference evidence="2" key="1">
    <citation type="submission" date="2021-05" db="EMBL/GenBank/DDBJ databases">
        <authorList>
            <person name="Alioto T."/>
            <person name="Alioto T."/>
            <person name="Gomez Garrido J."/>
        </authorList>
    </citation>
    <scope>NUCLEOTIDE SEQUENCE</scope>
</reference>
<name>A0A8D8ZD26_9HEMI</name>
<organism evidence="2">
    <name type="scientific">Cacopsylla melanoneura</name>
    <dbReference type="NCBI Taxonomy" id="428564"/>
    <lineage>
        <taxon>Eukaryota</taxon>
        <taxon>Metazoa</taxon>
        <taxon>Ecdysozoa</taxon>
        <taxon>Arthropoda</taxon>
        <taxon>Hexapoda</taxon>
        <taxon>Insecta</taxon>
        <taxon>Pterygota</taxon>
        <taxon>Neoptera</taxon>
        <taxon>Paraneoptera</taxon>
        <taxon>Hemiptera</taxon>
        <taxon>Sternorrhyncha</taxon>
        <taxon>Psylloidea</taxon>
        <taxon>Psyllidae</taxon>
        <taxon>Psyllinae</taxon>
        <taxon>Cacopsylla</taxon>
    </lineage>
</organism>
<sequence length="107" mass="12591">MLGILCLLCWSMENLVDIGHRSIQVRLDCTYVVCRLGKVLRKLSIFRFVFIEPWLQKTQDLHLAKRDFFLQLARNIILSFPGISYESALSEDYVQSFCTTLMFVYNF</sequence>
<feature type="signal peptide" evidence="1">
    <location>
        <begin position="1"/>
        <end position="18"/>
    </location>
</feature>
<accession>A0A8D8ZD26</accession>
<dbReference type="EMBL" id="HBUF01490433">
    <property type="protein sequence ID" value="CAG6745310.1"/>
    <property type="molecule type" value="Transcribed_RNA"/>
</dbReference>
<evidence type="ECO:0000256" key="1">
    <source>
        <dbReference type="SAM" id="SignalP"/>
    </source>
</evidence>
<evidence type="ECO:0000313" key="2">
    <source>
        <dbReference type="EMBL" id="CAG6745310.1"/>
    </source>
</evidence>
<proteinExistence type="predicted"/>
<feature type="chain" id="PRO_5034440075" evidence="1">
    <location>
        <begin position="19"/>
        <end position="107"/>
    </location>
</feature>
<keyword evidence="1" id="KW-0732">Signal</keyword>
<protein>
    <submittedName>
        <fullName evidence="2">Uncharacterized protein</fullName>
    </submittedName>
</protein>